<gene>
    <name evidence="1" type="ORF">HDA36_004730</name>
</gene>
<proteinExistence type="predicted"/>
<dbReference type="Proteomes" id="UP000572635">
    <property type="component" value="Unassembled WGS sequence"/>
</dbReference>
<dbReference type="AlphaFoldDB" id="A0A7W8QS74"/>
<accession>A0A7W8QS74</accession>
<dbReference type="RefSeq" id="WP_184395426.1">
    <property type="nucleotide sequence ID" value="NZ_BAAAJD010000060.1"/>
</dbReference>
<dbReference type="EMBL" id="JACHDB010000001">
    <property type="protein sequence ID" value="MBB5434646.1"/>
    <property type="molecule type" value="Genomic_DNA"/>
</dbReference>
<organism evidence="1 2">
    <name type="scientific">Nocardiopsis composta</name>
    <dbReference type="NCBI Taxonomy" id="157465"/>
    <lineage>
        <taxon>Bacteria</taxon>
        <taxon>Bacillati</taxon>
        <taxon>Actinomycetota</taxon>
        <taxon>Actinomycetes</taxon>
        <taxon>Streptosporangiales</taxon>
        <taxon>Nocardiopsidaceae</taxon>
        <taxon>Nocardiopsis</taxon>
    </lineage>
</organism>
<name>A0A7W8QS74_9ACTN</name>
<evidence type="ECO:0000313" key="2">
    <source>
        <dbReference type="Proteomes" id="UP000572635"/>
    </source>
</evidence>
<reference evidence="1 2" key="1">
    <citation type="submission" date="2020-08" db="EMBL/GenBank/DDBJ databases">
        <title>Sequencing the genomes of 1000 actinobacteria strains.</title>
        <authorList>
            <person name="Klenk H.-P."/>
        </authorList>
    </citation>
    <scope>NUCLEOTIDE SEQUENCE [LARGE SCALE GENOMIC DNA]</scope>
    <source>
        <strain evidence="1 2">DSM 44551</strain>
    </source>
</reference>
<comment type="caution">
    <text evidence="1">The sequence shown here is derived from an EMBL/GenBank/DDBJ whole genome shotgun (WGS) entry which is preliminary data.</text>
</comment>
<sequence>MTEQHLPPDAPLIPMPALTPAALRSAVAQIAPARLPEFGEHLDRAAEQAAAQSTITPLHAFLQYWGEFVAVQRFPRRAARLRELEAAADSATDPDTLARLVAEIQQILAEAHREVAA</sequence>
<keyword evidence="2" id="KW-1185">Reference proteome</keyword>
<evidence type="ECO:0000313" key="1">
    <source>
        <dbReference type="EMBL" id="MBB5434646.1"/>
    </source>
</evidence>
<protein>
    <submittedName>
        <fullName evidence="1">Uncharacterized protein</fullName>
    </submittedName>
</protein>